<evidence type="ECO:0000256" key="4">
    <source>
        <dbReference type="ARBA" id="ARBA00022692"/>
    </source>
</evidence>
<keyword evidence="7 9" id="KW-0472">Membrane</keyword>
<evidence type="ECO:0000256" key="7">
    <source>
        <dbReference type="ARBA" id="ARBA00023136"/>
    </source>
</evidence>
<feature type="transmembrane region" description="Helical" evidence="9">
    <location>
        <begin position="386"/>
        <end position="409"/>
    </location>
</feature>
<dbReference type="EMBL" id="AP014924">
    <property type="protein sequence ID" value="BAS26633.1"/>
    <property type="molecule type" value="Genomic_DNA"/>
</dbReference>
<dbReference type="Pfam" id="PF01769">
    <property type="entry name" value="MgtE"/>
    <property type="match status" value="1"/>
</dbReference>
<evidence type="ECO:0000259" key="10">
    <source>
        <dbReference type="PROSITE" id="PS51371"/>
    </source>
</evidence>
<evidence type="ECO:0000313" key="11">
    <source>
        <dbReference type="EMBL" id="BAS26633.1"/>
    </source>
</evidence>
<dbReference type="Gene3D" id="3.10.580.10">
    <property type="entry name" value="CBS-domain"/>
    <property type="match status" value="1"/>
</dbReference>
<dbReference type="GO" id="GO:0005886">
    <property type="term" value="C:plasma membrane"/>
    <property type="evidence" value="ECO:0007669"/>
    <property type="project" value="UniProtKB-SubCell"/>
</dbReference>
<dbReference type="SUPFAM" id="SSF161093">
    <property type="entry name" value="MgtE membrane domain-like"/>
    <property type="match status" value="1"/>
</dbReference>
<feature type="domain" description="CBS" evidence="10">
    <location>
        <begin position="134"/>
        <end position="197"/>
    </location>
</feature>
<dbReference type="CDD" id="cd04606">
    <property type="entry name" value="CBS_pair_Mg_transporter"/>
    <property type="match status" value="1"/>
</dbReference>
<keyword evidence="9" id="KW-0479">Metal-binding</keyword>
<dbReference type="GO" id="GO:0046872">
    <property type="term" value="F:metal ion binding"/>
    <property type="evidence" value="ECO:0007669"/>
    <property type="project" value="UniProtKB-KW"/>
</dbReference>
<evidence type="ECO:0000256" key="8">
    <source>
        <dbReference type="PROSITE-ProRule" id="PRU00703"/>
    </source>
</evidence>
<dbReference type="InterPro" id="IPR006669">
    <property type="entry name" value="MgtE_transporter"/>
</dbReference>
<feature type="domain" description="CBS" evidence="10">
    <location>
        <begin position="198"/>
        <end position="254"/>
    </location>
</feature>
<evidence type="ECO:0000256" key="5">
    <source>
        <dbReference type="ARBA" id="ARBA00022842"/>
    </source>
</evidence>
<dbReference type="GO" id="GO:0015095">
    <property type="term" value="F:magnesium ion transmembrane transporter activity"/>
    <property type="evidence" value="ECO:0007669"/>
    <property type="project" value="UniProtKB-UniRule"/>
</dbReference>
<reference evidence="12" key="2">
    <citation type="journal article" date="2016" name="Int. J. Syst. Evol. Microbiol.">
        <title>Complete genome sequence and cell structure of Limnochorda pilosa, a Gram-negative spore-former within the phylum Firmicutes.</title>
        <authorList>
            <person name="Watanabe M."/>
            <person name="Kojima H."/>
            <person name="Fukui M."/>
        </authorList>
    </citation>
    <scope>NUCLEOTIDE SEQUENCE [LARGE SCALE GENOMIC DNA]</scope>
    <source>
        <strain evidence="12">HC45</strain>
    </source>
</reference>
<feature type="transmembrane region" description="Helical" evidence="9">
    <location>
        <begin position="360"/>
        <end position="380"/>
    </location>
</feature>
<reference evidence="12" key="1">
    <citation type="submission" date="2015-07" db="EMBL/GenBank/DDBJ databases">
        <title>Complete genome sequence and phylogenetic analysis of Limnochorda pilosa.</title>
        <authorList>
            <person name="Watanabe M."/>
            <person name="Kojima H."/>
            <person name="Fukui M."/>
        </authorList>
    </citation>
    <scope>NUCLEOTIDE SEQUENCE [LARGE SCALE GENOMIC DNA]</scope>
    <source>
        <strain evidence="12">HC45</strain>
    </source>
</reference>
<evidence type="ECO:0000256" key="1">
    <source>
        <dbReference type="ARBA" id="ARBA00004141"/>
    </source>
</evidence>
<dbReference type="InterPro" id="IPR000644">
    <property type="entry name" value="CBS_dom"/>
</dbReference>
<comment type="caution">
    <text evidence="9">Lacks conserved residue(s) required for the propagation of feature annotation.</text>
</comment>
<evidence type="ECO:0000256" key="2">
    <source>
        <dbReference type="ARBA" id="ARBA00009749"/>
    </source>
</evidence>
<dbReference type="NCBIfam" id="TIGR00400">
    <property type="entry name" value="mgtE"/>
    <property type="match status" value="1"/>
</dbReference>
<dbReference type="Proteomes" id="UP000065807">
    <property type="component" value="Chromosome"/>
</dbReference>
<protein>
    <recommendedName>
        <fullName evidence="9">Magnesium transporter MgtE</fullName>
    </recommendedName>
</protein>
<keyword evidence="12" id="KW-1185">Reference proteome</keyword>
<dbReference type="SUPFAM" id="SSF158791">
    <property type="entry name" value="MgtE N-terminal domain-like"/>
    <property type="match status" value="1"/>
</dbReference>
<dbReference type="AlphaFoldDB" id="A0A0K2SHQ2"/>
<comment type="subunit">
    <text evidence="9">Homodimer.</text>
</comment>
<comment type="similarity">
    <text evidence="2 9">Belongs to the SLC41A transporter family.</text>
</comment>
<keyword evidence="6 9" id="KW-1133">Transmembrane helix</keyword>
<gene>
    <name evidence="11" type="ORF">LIP_0776</name>
</gene>
<keyword evidence="9" id="KW-1003">Cell membrane</keyword>
<dbReference type="InterPro" id="IPR006668">
    <property type="entry name" value="Mg_transptr_MgtE_intracell_dom"/>
</dbReference>
<dbReference type="PATRIC" id="fig|1555112.3.peg.807"/>
<dbReference type="Pfam" id="PF00571">
    <property type="entry name" value="CBS"/>
    <property type="match status" value="2"/>
</dbReference>
<dbReference type="OrthoDB" id="9790355at2"/>
<feature type="transmembrane region" description="Helical" evidence="9">
    <location>
        <begin position="421"/>
        <end position="442"/>
    </location>
</feature>
<evidence type="ECO:0000256" key="3">
    <source>
        <dbReference type="ARBA" id="ARBA00022448"/>
    </source>
</evidence>
<dbReference type="PROSITE" id="PS51371">
    <property type="entry name" value="CBS"/>
    <property type="match status" value="2"/>
</dbReference>
<dbReference type="SMART" id="SM00116">
    <property type="entry name" value="CBS"/>
    <property type="match status" value="2"/>
</dbReference>
<dbReference type="InterPro" id="IPR046342">
    <property type="entry name" value="CBS_dom_sf"/>
</dbReference>
<accession>A0A0K2SHQ2</accession>
<keyword evidence="8" id="KW-0129">CBS domain</keyword>
<dbReference type="InterPro" id="IPR036739">
    <property type="entry name" value="SLC41_membr_dom_sf"/>
</dbReference>
<dbReference type="STRING" id="1555112.LIP_0776"/>
<keyword evidence="5 9" id="KW-0460">Magnesium</keyword>
<dbReference type="Pfam" id="PF03448">
    <property type="entry name" value="MgtE_N"/>
    <property type="match status" value="1"/>
</dbReference>
<dbReference type="RefSeq" id="WP_068134479.1">
    <property type="nucleotide sequence ID" value="NZ_AP014924.1"/>
</dbReference>
<dbReference type="SMART" id="SM00924">
    <property type="entry name" value="MgtE_N"/>
    <property type="match status" value="1"/>
</dbReference>
<keyword evidence="3 9" id="KW-0813">Transport</keyword>
<organism evidence="11 12">
    <name type="scientific">Limnochorda pilosa</name>
    <dbReference type="NCBI Taxonomy" id="1555112"/>
    <lineage>
        <taxon>Bacteria</taxon>
        <taxon>Bacillati</taxon>
        <taxon>Bacillota</taxon>
        <taxon>Limnochordia</taxon>
        <taxon>Limnochordales</taxon>
        <taxon>Limnochordaceae</taxon>
        <taxon>Limnochorda</taxon>
    </lineage>
</organism>
<dbReference type="PANTHER" id="PTHR43773:SF1">
    <property type="entry name" value="MAGNESIUM TRANSPORTER MGTE"/>
    <property type="match status" value="1"/>
</dbReference>
<dbReference type="Gene3D" id="1.25.60.10">
    <property type="entry name" value="MgtE N-terminal domain-like"/>
    <property type="match status" value="1"/>
</dbReference>
<comment type="function">
    <text evidence="9">Acts as a magnesium transporter.</text>
</comment>
<name>A0A0K2SHQ2_LIMPI</name>
<sequence length="450" mass="49493">MSPISEDLHALVAERAFPRIKSHLEDLSTRDAADLLEELPPTDRAVVFRLLEKDRAIEVFEYLETEDQQELLAGLHDHEVVQVLEEMSPDDRTRLLDEMPAKVAKRFLEQLSPEERRVATLLLGYAPDSAGRLMTPEYVSIHQELTASQALEKIRKVGLDKETIYSIYITDAGRHLRGVVSLRDLVLADPTRPVGELAETDVISVRTDADQEEAARLVADYDLLALPVVDREDRLVGVITVDDAMDVLQEEATEDFQRFVAMTPDGGAGVDRYYALRLRDRVSRRLPWLMGLLLFNSVSGLIISSFESTIQAVIALTFFIPIIMDTAGNTGSQAATVAVRALATGEITGREFWRALRGELATGLLMGLLLAAGAWVMAYVRTGESFLGVAIGVALAGTVLASGLVGTMLPFLLRTLRIDPAVASAPFITSIGDVVGLVLYFWTARVLLHL</sequence>
<dbReference type="InterPro" id="IPR038076">
    <property type="entry name" value="MgtE_N_sf"/>
</dbReference>
<evidence type="ECO:0000313" key="12">
    <source>
        <dbReference type="Proteomes" id="UP000065807"/>
    </source>
</evidence>
<dbReference type="KEGG" id="lpil:LIP_0776"/>
<keyword evidence="4 9" id="KW-0812">Transmembrane</keyword>
<dbReference type="SUPFAM" id="SSF54631">
    <property type="entry name" value="CBS-domain pair"/>
    <property type="match status" value="1"/>
</dbReference>
<dbReference type="PANTHER" id="PTHR43773">
    <property type="entry name" value="MAGNESIUM TRANSPORTER MGTE"/>
    <property type="match status" value="1"/>
</dbReference>
<comment type="subcellular location">
    <subcellularLocation>
        <location evidence="9">Cell membrane</location>
        <topology evidence="9">Multi-pass membrane protein</topology>
    </subcellularLocation>
    <subcellularLocation>
        <location evidence="1">Membrane</location>
        <topology evidence="1">Multi-pass membrane protein</topology>
    </subcellularLocation>
</comment>
<proteinExistence type="inferred from homology"/>
<evidence type="ECO:0000256" key="9">
    <source>
        <dbReference type="RuleBase" id="RU362011"/>
    </source>
</evidence>
<dbReference type="InterPro" id="IPR006667">
    <property type="entry name" value="SLC41_membr_dom"/>
</dbReference>
<evidence type="ECO:0000256" key="6">
    <source>
        <dbReference type="ARBA" id="ARBA00022989"/>
    </source>
</evidence>
<dbReference type="Gene3D" id="1.10.357.20">
    <property type="entry name" value="SLC41 divalent cation transporters, integral membrane domain"/>
    <property type="match status" value="1"/>
</dbReference>